<dbReference type="Pfam" id="PF00126">
    <property type="entry name" value="HTH_1"/>
    <property type="match status" value="1"/>
</dbReference>
<dbReference type="InterPro" id="IPR000847">
    <property type="entry name" value="LysR_HTH_N"/>
</dbReference>
<feature type="domain" description="HTH lysR-type" evidence="5">
    <location>
        <begin position="13"/>
        <end position="70"/>
    </location>
</feature>
<keyword evidence="4" id="KW-0804">Transcription</keyword>
<dbReference type="Proteomes" id="UP001208690">
    <property type="component" value="Unassembled WGS sequence"/>
</dbReference>
<dbReference type="Gene3D" id="1.10.10.10">
    <property type="entry name" value="Winged helix-like DNA-binding domain superfamily/Winged helix DNA-binding domain"/>
    <property type="match status" value="1"/>
</dbReference>
<proteinExistence type="inferred from homology"/>
<organism evidence="6 7">
    <name type="scientific">Roseobacter sinensis</name>
    <dbReference type="NCBI Taxonomy" id="2931391"/>
    <lineage>
        <taxon>Bacteria</taxon>
        <taxon>Pseudomonadati</taxon>
        <taxon>Pseudomonadota</taxon>
        <taxon>Alphaproteobacteria</taxon>
        <taxon>Rhodobacterales</taxon>
        <taxon>Roseobacteraceae</taxon>
        <taxon>Roseobacter</taxon>
    </lineage>
</organism>
<dbReference type="SUPFAM" id="SSF53850">
    <property type="entry name" value="Periplasmic binding protein-like II"/>
    <property type="match status" value="1"/>
</dbReference>
<gene>
    <name evidence="6" type="ORF">MUB52_08160</name>
</gene>
<protein>
    <submittedName>
        <fullName evidence="6">LysR family transcriptional regulator</fullName>
    </submittedName>
</protein>
<dbReference type="InterPro" id="IPR036390">
    <property type="entry name" value="WH_DNA-bd_sf"/>
</dbReference>
<name>A0ABT3BCW4_9RHOB</name>
<dbReference type="RefSeq" id="WP_263843721.1">
    <property type="nucleotide sequence ID" value="NZ_JALIEB010000004.1"/>
</dbReference>
<accession>A0ABT3BCW4</accession>
<dbReference type="PANTHER" id="PTHR30126:SF98">
    <property type="entry name" value="HTH-TYPE TRANSCRIPTIONAL ACTIVATOR BAUR"/>
    <property type="match status" value="1"/>
</dbReference>
<evidence type="ECO:0000259" key="5">
    <source>
        <dbReference type="PROSITE" id="PS50931"/>
    </source>
</evidence>
<evidence type="ECO:0000313" key="6">
    <source>
        <dbReference type="EMBL" id="MCV3271397.1"/>
    </source>
</evidence>
<reference evidence="6 7" key="1">
    <citation type="submission" date="2022-04" db="EMBL/GenBank/DDBJ databases">
        <title>Roseobacter sp. WL0113 is a bacterium isolated from neritic sediment.</title>
        <authorList>
            <person name="Wang L."/>
            <person name="He W."/>
            <person name="Zhang D.-F."/>
        </authorList>
    </citation>
    <scope>NUCLEOTIDE SEQUENCE [LARGE SCALE GENOMIC DNA]</scope>
    <source>
        <strain evidence="6 7">WL0113</strain>
    </source>
</reference>
<dbReference type="EMBL" id="JALIEB010000004">
    <property type="protein sequence ID" value="MCV3271397.1"/>
    <property type="molecule type" value="Genomic_DNA"/>
</dbReference>
<keyword evidence="3" id="KW-0238">DNA-binding</keyword>
<dbReference type="SUPFAM" id="SSF46785">
    <property type="entry name" value="Winged helix' DNA-binding domain"/>
    <property type="match status" value="1"/>
</dbReference>
<dbReference type="InterPro" id="IPR036388">
    <property type="entry name" value="WH-like_DNA-bd_sf"/>
</dbReference>
<evidence type="ECO:0000256" key="4">
    <source>
        <dbReference type="ARBA" id="ARBA00023163"/>
    </source>
</evidence>
<keyword evidence="2" id="KW-0805">Transcription regulation</keyword>
<dbReference type="PANTHER" id="PTHR30126">
    <property type="entry name" value="HTH-TYPE TRANSCRIPTIONAL REGULATOR"/>
    <property type="match status" value="1"/>
</dbReference>
<evidence type="ECO:0000256" key="1">
    <source>
        <dbReference type="ARBA" id="ARBA00009437"/>
    </source>
</evidence>
<evidence type="ECO:0000313" key="7">
    <source>
        <dbReference type="Proteomes" id="UP001208690"/>
    </source>
</evidence>
<evidence type="ECO:0000256" key="3">
    <source>
        <dbReference type="ARBA" id="ARBA00023125"/>
    </source>
</evidence>
<dbReference type="CDD" id="cd05466">
    <property type="entry name" value="PBP2_LTTR_substrate"/>
    <property type="match status" value="1"/>
</dbReference>
<dbReference type="PROSITE" id="PS50931">
    <property type="entry name" value="HTH_LYSR"/>
    <property type="match status" value="1"/>
</dbReference>
<dbReference type="Pfam" id="PF03466">
    <property type="entry name" value="LysR_substrate"/>
    <property type="match status" value="1"/>
</dbReference>
<comment type="similarity">
    <text evidence="1">Belongs to the LysR transcriptional regulatory family.</text>
</comment>
<sequence>MAKRALLRSLSDVDIRLIRVFITVTECGGFAASELELNIGRSTISKHIADLELRIGLKLCNRGPSGFSLTPEGEQVLDAAHELLAAIDGFQAHIDNIHTHLTGTLRLGLFDQSTTNPNAAVHRAIQSFDRTAPDVAFEIALAPPGVLEARVTDGSLDVAIVPIHRQSSALQYTPLYDEHMTLHCGEGHPLFHADPTARAADLDLARYKYAGYAFNSPNMMAGQRLGIRRAARVQEEEALSLLIQSGRYLGYLADHVADTLLHKGAVRAVAPADTGYSTRFAAILRKKPASDRKAEEFLRCLIEAHATAASDPV</sequence>
<comment type="caution">
    <text evidence="6">The sequence shown here is derived from an EMBL/GenBank/DDBJ whole genome shotgun (WGS) entry which is preliminary data.</text>
</comment>
<dbReference type="Gene3D" id="3.40.190.290">
    <property type="match status" value="1"/>
</dbReference>
<evidence type="ECO:0000256" key="2">
    <source>
        <dbReference type="ARBA" id="ARBA00023015"/>
    </source>
</evidence>
<dbReference type="InterPro" id="IPR005119">
    <property type="entry name" value="LysR_subst-bd"/>
</dbReference>
<keyword evidence="7" id="KW-1185">Reference proteome</keyword>